<dbReference type="Proteomes" id="UP000541136">
    <property type="component" value="Unassembled WGS sequence"/>
</dbReference>
<evidence type="ECO:0000256" key="7">
    <source>
        <dbReference type="ARBA" id="ARBA00023204"/>
    </source>
</evidence>
<dbReference type="GO" id="GO:0009432">
    <property type="term" value="P:SOS response"/>
    <property type="evidence" value="ECO:0007669"/>
    <property type="project" value="TreeGrafter"/>
</dbReference>
<evidence type="ECO:0000256" key="6">
    <source>
        <dbReference type="ARBA" id="ARBA00022840"/>
    </source>
</evidence>
<dbReference type="FunFam" id="3.40.50.300:FF:000356">
    <property type="entry name" value="DNA repair protein RecN"/>
    <property type="match status" value="1"/>
</dbReference>
<dbReference type="Gene3D" id="3.40.50.300">
    <property type="entry name" value="P-loop containing nucleotide triphosphate hydrolases"/>
    <property type="match status" value="2"/>
</dbReference>
<dbReference type="GO" id="GO:0043590">
    <property type="term" value="C:bacterial nucleoid"/>
    <property type="evidence" value="ECO:0007669"/>
    <property type="project" value="TreeGrafter"/>
</dbReference>
<dbReference type="PANTHER" id="PTHR11059">
    <property type="entry name" value="DNA REPAIR PROTEIN RECN"/>
    <property type="match status" value="1"/>
</dbReference>
<evidence type="ECO:0000313" key="13">
    <source>
        <dbReference type="Proteomes" id="UP000541136"/>
    </source>
</evidence>
<reference evidence="12 13" key="1">
    <citation type="submission" date="2020-08" db="EMBL/GenBank/DDBJ databases">
        <title>Genomic Encyclopedia of Type Strains, Phase IV (KMG-IV): sequencing the most valuable type-strain genomes for metagenomic binning, comparative biology and taxonomic classification.</title>
        <authorList>
            <person name="Goeker M."/>
        </authorList>
    </citation>
    <scope>NUCLEOTIDE SEQUENCE [LARGE SCALE GENOMIC DNA]</scope>
    <source>
        <strain evidence="12 13">DSM 12141</strain>
    </source>
</reference>
<evidence type="ECO:0000256" key="8">
    <source>
        <dbReference type="ARBA" id="ARBA00033408"/>
    </source>
</evidence>
<keyword evidence="6" id="KW-0067">ATP-binding</keyword>
<dbReference type="EMBL" id="JACHIB010000004">
    <property type="protein sequence ID" value="MBB6082941.1"/>
    <property type="molecule type" value="Genomic_DNA"/>
</dbReference>
<organism evidence="12 13">
    <name type="scientific">Castellaniella defragrans</name>
    <name type="common">Alcaligenes defragrans</name>
    <dbReference type="NCBI Taxonomy" id="75697"/>
    <lineage>
        <taxon>Bacteria</taxon>
        <taxon>Pseudomonadati</taxon>
        <taxon>Pseudomonadota</taxon>
        <taxon>Betaproteobacteria</taxon>
        <taxon>Burkholderiales</taxon>
        <taxon>Alcaligenaceae</taxon>
        <taxon>Castellaniella</taxon>
    </lineage>
</organism>
<dbReference type="InterPro" id="IPR003395">
    <property type="entry name" value="RecF/RecN/SMC_N"/>
</dbReference>
<dbReference type="PANTHER" id="PTHR11059:SF0">
    <property type="entry name" value="DNA REPAIR PROTEIN RECN"/>
    <property type="match status" value="1"/>
</dbReference>
<dbReference type="GO" id="GO:0005524">
    <property type="term" value="F:ATP binding"/>
    <property type="evidence" value="ECO:0007669"/>
    <property type="project" value="UniProtKB-KW"/>
</dbReference>
<keyword evidence="4" id="KW-0547">Nucleotide-binding</keyword>
<evidence type="ECO:0000256" key="4">
    <source>
        <dbReference type="ARBA" id="ARBA00022741"/>
    </source>
</evidence>
<evidence type="ECO:0000256" key="3">
    <source>
        <dbReference type="ARBA" id="ARBA00021315"/>
    </source>
</evidence>
<keyword evidence="5 9" id="KW-0227">DNA damage</keyword>
<dbReference type="NCBIfam" id="NF008121">
    <property type="entry name" value="PRK10869.1"/>
    <property type="match status" value="1"/>
</dbReference>
<accession>A0A7W9WMM4</accession>
<dbReference type="SUPFAM" id="SSF52540">
    <property type="entry name" value="P-loop containing nucleoside triphosphate hydrolases"/>
    <property type="match status" value="1"/>
</dbReference>
<feature type="coiled-coil region" evidence="10">
    <location>
        <begin position="331"/>
        <end position="358"/>
    </location>
</feature>
<evidence type="ECO:0000256" key="2">
    <source>
        <dbReference type="ARBA" id="ARBA00009441"/>
    </source>
</evidence>
<comment type="function">
    <text evidence="1 9">May be involved in recombinational repair of damaged DNA.</text>
</comment>
<evidence type="ECO:0000256" key="5">
    <source>
        <dbReference type="ARBA" id="ARBA00022763"/>
    </source>
</evidence>
<comment type="similarity">
    <text evidence="2 9">Belongs to the RecN family.</text>
</comment>
<dbReference type="NCBIfam" id="TIGR00634">
    <property type="entry name" value="recN"/>
    <property type="match status" value="1"/>
</dbReference>
<dbReference type="PIRSF" id="PIRSF003128">
    <property type="entry name" value="RecN"/>
    <property type="match status" value="1"/>
</dbReference>
<name>A0A7W9WMM4_CASDE</name>
<dbReference type="AlphaFoldDB" id="A0A7W9WMM4"/>
<feature type="domain" description="RecF/RecN/SMC N-terminal" evidence="11">
    <location>
        <begin position="2"/>
        <end position="501"/>
    </location>
</feature>
<proteinExistence type="inferred from homology"/>
<keyword evidence="10" id="KW-0175">Coiled coil</keyword>
<gene>
    <name evidence="12" type="ORF">HNR28_000970</name>
</gene>
<evidence type="ECO:0000259" key="11">
    <source>
        <dbReference type="Pfam" id="PF02463"/>
    </source>
</evidence>
<sequence>MLRALHIRDFVIVDQADIAFEAGFTVFSGETGAGKSILIDALALALGGRGDAALIRQGAPRADISAVFDAPEAAAGWLAEQALEGPELILRRVIDAQGRSKAWINGVPATLGQLRDLGALLVDIHGQHAHQSLLQPASQRELLDTQGGHAEQARAVQQAWTDWRQAQAALDAARSDAAGQAALLERLAADVAWLDELAPEPGEWPELCARQSRLAHAQALLAGAGQAVEALDGESGSAAQALHAAIHSLQSLVRHDPSLEEHCQALESARILCAETVSGLNAYADRLEPDPDALAQADARMGRMFEAARRFHVEPDALAEHHETLRAQLRQAEAGQDLEALERACRQAESHYMELARALGAARRATAVQLAAQVTAAMQTLSMDGGAFDVALADCKPSAHGLETVEFLVAGHAGVPPRPLARVASGGELARISLALSVIASQAARVPTLIFDEVDAGIGGAVAEVVGRLLRELGARHQVLCVTHLPQVAACAARHFRVSKATRAGRTLSAIRPLDAESRTEEIARMLGGLKMTDATRTHAREMLASGQAAR</sequence>
<evidence type="ECO:0000256" key="9">
    <source>
        <dbReference type="PIRNR" id="PIRNR003128"/>
    </source>
</evidence>
<dbReference type="InterPro" id="IPR027417">
    <property type="entry name" value="P-loop_NTPase"/>
</dbReference>
<dbReference type="InterPro" id="IPR004604">
    <property type="entry name" value="DNA_recomb/repair_RecN"/>
</dbReference>
<dbReference type="Pfam" id="PF02463">
    <property type="entry name" value="SMC_N"/>
    <property type="match status" value="1"/>
</dbReference>
<protein>
    <recommendedName>
        <fullName evidence="3 9">DNA repair protein RecN</fullName>
    </recommendedName>
    <alternativeName>
        <fullName evidence="8 9">Recombination protein N</fullName>
    </alternativeName>
</protein>
<keyword evidence="7 9" id="KW-0234">DNA repair</keyword>
<dbReference type="GO" id="GO:0006310">
    <property type="term" value="P:DNA recombination"/>
    <property type="evidence" value="ECO:0007669"/>
    <property type="project" value="InterPro"/>
</dbReference>
<evidence type="ECO:0000256" key="1">
    <source>
        <dbReference type="ARBA" id="ARBA00003618"/>
    </source>
</evidence>
<dbReference type="FunFam" id="3.40.50.300:FF:000319">
    <property type="entry name" value="DNA repair protein RecN"/>
    <property type="match status" value="1"/>
</dbReference>
<comment type="caution">
    <text evidence="12">The sequence shown here is derived from an EMBL/GenBank/DDBJ whole genome shotgun (WGS) entry which is preliminary data.</text>
</comment>
<evidence type="ECO:0000313" key="12">
    <source>
        <dbReference type="EMBL" id="MBB6082941.1"/>
    </source>
</evidence>
<dbReference type="CDD" id="cd03241">
    <property type="entry name" value="ABC_RecN"/>
    <property type="match status" value="2"/>
</dbReference>
<dbReference type="RefSeq" id="WP_151024627.1">
    <property type="nucleotide sequence ID" value="NZ_JACHIB010000004.1"/>
</dbReference>
<dbReference type="GO" id="GO:0006281">
    <property type="term" value="P:DNA repair"/>
    <property type="evidence" value="ECO:0007669"/>
    <property type="project" value="UniProtKB-KW"/>
</dbReference>
<evidence type="ECO:0000256" key="10">
    <source>
        <dbReference type="SAM" id="Coils"/>
    </source>
</evidence>